<sequence>MIESYTSKETIARAADAANRAFFHGREPWAERDHLARMAAARAEAAERRAEALRLVKAAKSPTDRFPGLTGAYFNRPPTSRPPAALEIDEKPGFSENARTPGTWAVVERREWAGEHRIRFETRPGYAVETPDQAGDRVTAMLSERGARKISESCYYLACKRGGYTTFATLTLSEESRRNLQRRTLEPETPITEDGFTVQEPKTEPARPKMAVLGPVFSEENQTTGANQAATIAGRYTPLHPTSGRPFTPLKPRWALSVQKEASRFFEAAGQMYKRGWQYQNEKGETVRVPGSRALYCVEGEETDRRTGARFTRLKWWREPIDYLWVAENPDRVDEETGEYLGENPHIHLMMRWRVPYRHFEAWAARLEKLWGHGFAHLEKIKDPQKAGAYVAKAAGYLTKGQGKADQGEIRGNRYGISKRARAPGWIESERYQVGLMGWLMAEAHELWNNRHGEKIQRREQLKRELEAVNDAPRRQKIGRILEQVRAEIEPLPRISKYGAVFKSEEQKARFFEWATRRGWTPEQQESQWLYQWRREQWRRRNGSRLMAGANEWAAWFALADAGAVACNDEDRGELIAV</sequence>
<dbReference type="RefSeq" id="WP_342632502.1">
    <property type="nucleotide sequence ID" value="NZ_CP152380.1"/>
</dbReference>
<keyword evidence="2" id="KW-1185">Reference proteome</keyword>
<proteinExistence type="predicted"/>
<evidence type="ECO:0000313" key="1">
    <source>
        <dbReference type="EMBL" id="XAF55773.1"/>
    </source>
</evidence>
<accession>A0ABZ3E832</accession>
<reference evidence="1 2" key="1">
    <citation type="submission" date="2024-04" db="EMBL/GenBank/DDBJ databases">
        <title>Marinobacter sp. SBY-1.</title>
        <authorList>
            <person name="Pan C."/>
        </authorList>
    </citation>
    <scope>NUCLEOTIDE SEQUENCE [LARGE SCALE GENOMIC DNA]</scope>
    <source>
        <strain evidence="1 2">SBY-1</strain>
    </source>
</reference>
<gene>
    <name evidence="1" type="ORF">AAGT77_09620</name>
</gene>
<protein>
    <submittedName>
        <fullName evidence="1">Uncharacterized protein</fullName>
    </submittedName>
</protein>
<organism evidence="1 2">
    <name type="scientific">Marinobacter alkaliphilus</name>
    <dbReference type="NCBI Taxonomy" id="254719"/>
    <lineage>
        <taxon>Bacteria</taxon>
        <taxon>Pseudomonadati</taxon>
        <taxon>Pseudomonadota</taxon>
        <taxon>Gammaproteobacteria</taxon>
        <taxon>Pseudomonadales</taxon>
        <taxon>Marinobacteraceae</taxon>
        <taxon>Marinobacter</taxon>
    </lineage>
</organism>
<dbReference type="Proteomes" id="UP001445268">
    <property type="component" value="Chromosome"/>
</dbReference>
<evidence type="ECO:0000313" key="2">
    <source>
        <dbReference type="Proteomes" id="UP001445268"/>
    </source>
</evidence>
<name>A0ABZ3E832_9GAMM</name>
<dbReference type="EMBL" id="CP152380">
    <property type="protein sequence ID" value="XAF55773.1"/>
    <property type="molecule type" value="Genomic_DNA"/>
</dbReference>